<dbReference type="AlphaFoldDB" id="I0R8Z1"/>
<dbReference type="Gene3D" id="3.90.1580.10">
    <property type="entry name" value="paralog of FGE (formylglycine-generating enzyme)"/>
    <property type="match status" value="1"/>
</dbReference>
<name>I0R8Z1_9FIRM</name>
<accession>I0R8Z1</accession>
<evidence type="ECO:0000313" key="2">
    <source>
        <dbReference type="Proteomes" id="UP000005039"/>
    </source>
</evidence>
<dbReference type="PATRIC" id="fig|1095750.3.peg.1100"/>
<sequence length="122" mass="14272">MNLTEYIKENMVLIPKGQELIRDFVDPVKWLSSDYKMSAPGTRKPKNTREELLYVSSFLMLKTPVTNELYSYVTGIDCDAKIKDFPVVNISWVEAIEFCNRLSKKLGLEGIYGYRQRVKKYY</sequence>
<proteinExistence type="predicted"/>
<dbReference type="eggNOG" id="COG1262">
    <property type="taxonomic scope" value="Bacteria"/>
</dbReference>
<organism evidence="1 2">
    <name type="scientific">Lachnoanaerobaculum saburreum F0468</name>
    <dbReference type="NCBI Taxonomy" id="1095750"/>
    <lineage>
        <taxon>Bacteria</taxon>
        <taxon>Bacillati</taxon>
        <taxon>Bacillota</taxon>
        <taxon>Clostridia</taxon>
        <taxon>Lachnospirales</taxon>
        <taxon>Lachnospiraceae</taxon>
        <taxon>Lachnoanaerobaculum</taxon>
    </lineage>
</organism>
<dbReference type="InterPro" id="IPR016187">
    <property type="entry name" value="CTDL_fold"/>
</dbReference>
<dbReference type="RefSeq" id="WP_008753744.1">
    <property type="nucleotide sequence ID" value="NZ_AJGH01000058.1"/>
</dbReference>
<dbReference type="InterPro" id="IPR042095">
    <property type="entry name" value="SUMF_sf"/>
</dbReference>
<dbReference type="Proteomes" id="UP000005039">
    <property type="component" value="Unassembled WGS sequence"/>
</dbReference>
<gene>
    <name evidence="1" type="ORF">HMPREF9970_1525</name>
</gene>
<evidence type="ECO:0000313" key="1">
    <source>
        <dbReference type="EMBL" id="EIC96149.1"/>
    </source>
</evidence>
<dbReference type="SUPFAM" id="SSF56436">
    <property type="entry name" value="C-type lectin-like"/>
    <property type="match status" value="1"/>
</dbReference>
<protein>
    <submittedName>
        <fullName evidence="1">Formylglycine-generating sulfatase enzyme domain protein</fullName>
    </submittedName>
</protein>
<comment type="caution">
    <text evidence="1">The sequence shown here is derived from an EMBL/GenBank/DDBJ whole genome shotgun (WGS) entry which is preliminary data.</text>
</comment>
<keyword evidence="2" id="KW-1185">Reference proteome</keyword>
<dbReference type="EMBL" id="AJGH01000058">
    <property type="protein sequence ID" value="EIC96149.1"/>
    <property type="molecule type" value="Genomic_DNA"/>
</dbReference>
<reference evidence="1 2" key="1">
    <citation type="submission" date="2012-03" db="EMBL/GenBank/DDBJ databases">
        <authorList>
            <person name="Durkin A.S."/>
            <person name="McCorrison J."/>
            <person name="Torralba M."/>
            <person name="Gillis M."/>
            <person name="Methe B."/>
            <person name="Sutton G."/>
            <person name="Nelson K.E."/>
        </authorList>
    </citation>
    <scope>NUCLEOTIDE SEQUENCE [LARGE SCALE GENOMIC DNA]</scope>
    <source>
        <strain evidence="1 2">F0468</strain>
    </source>
</reference>